<feature type="domain" description="Inner kinetochore subunit AME1" evidence="2">
    <location>
        <begin position="296"/>
        <end position="468"/>
    </location>
</feature>
<feature type="compositionally biased region" description="Polar residues" evidence="1">
    <location>
        <begin position="192"/>
        <end position="216"/>
    </location>
</feature>
<dbReference type="AlphaFoldDB" id="A0A1E4SIW6"/>
<name>A0A1E4SIW6_9ASCO</name>
<evidence type="ECO:0000259" key="2">
    <source>
        <dbReference type="Pfam" id="PF20994"/>
    </source>
</evidence>
<dbReference type="Pfam" id="PF20994">
    <property type="entry name" value="CENPU"/>
    <property type="match status" value="1"/>
</dbReference>
<feature type="compositionally biased region" description="Basic residues" evidence="1">
    <location>
        <begin position="129"/>
        <end position="145"/>
    </location>
</feature>
<evidence type="ECO:0000313" key="4">
    <source>
        <dbReference type="Proteomes" id="UP000094285"/>
    </source>
</evidence>
<accession>A0A1E4SIW6</accession>
<protein>
    <recommendedName>
        <fullName evidence="2">Inner kinetochore subunit AME1 domain-containing protein</fullName>
    </recommendedName>
</protein>
<organism evidence="3 4">
    <name type="scientific">Suhomyces tanzawaensis NRRL Y-17324</name>
    <dbReference type="NCBI Taxonomy" id="984487"/>
    <lineage>
        <taxon>Eukaryota</taxon>
        <taxon>Fungi</taxon>
        <taxon>Dikarya</taxon>
        <taxon>Ascomycota</taxon>
        <taxon>Saccharomycotina</taxon>
        <taxon>Pichiomycetes</taxon>
        <taxon>Debaryomycetaceae</taxon>
        <taxon>Suhomyces</taxon>
    </lineage>
</organism>
<keyword evidence="4" id="KW-1185">Reference proteome</keyword>
<gene>
    <name evidence="3" type="ORF">CANTADRAFT_22115</name>
</gene>
<sequence>MSDRHLRKEARIRGSGLRNVQVNEFQIISKRRKSSLKNLQSALINNDDLENLPRLRGRASLSRGIPLAESLANIKPATLRKVLDSADSNEGYITPASQINHAITNDEIDYPDNDSSNLAVPGSTEPPKRKPGRPKKQKSNRGRPRKINESSPRVKIRPDEGNSVQFTKSLVLKRLRTSKLKMKLESPPGPSKQVSTDPQSPLNSVHSPDSTPQEPNSPAEIPLPTASESPAPESPASKVSRIRSNVQKRQRALAKDVPVRQSPRLRSRVQAPLTPSNPPVPLSKKKRGEAQKPLVVDIERLTTYKDRDKRTKVHTLDVLKHLVQEFTPSNKPATGKELILQDTFKLHVNHHLDRLMDAHASINEISQKIASCQRLKNEVRNSIYELKKKHNEVGNDLNKVRQEYNNKKRKFEENKTINAQLEVLKTFDTSSEPRLSESVHNDLRELRRVVNPVSGIYDKLMVVNEKLQCVDNMVPNLSR</sequence>
<proteinExistence type="predicted"/>
<dbReference type="OrthoDB" id="3995136at2759"/>
<evidence type="ECO:0000256" key="1">
    <source>
        <dbReference type="SAM" id="MobiDB-lite"/>
    </source>
</evidence>
<dbReference type="InterPro" id="IPR048743">
    <property type="entry name" value="AME1"/>
</dbReference>
<feature type="region of interest" description="Disordered" evidence="1">
    <location>
        <begin position="106"/>
        <end position="162"/>
    </location>
</feature>
<dbReference type="GeneID" id="30980920"/>
<dbReference type="EMBL" id="KV453912">
    <property type="protein sequence ID" value="ODV79372.1"/>
    <property type="molecule type" value="Genomic_DNA"/>
</dbReference>
<dbReference type="RefSeq" id="XP_020064494.1">
    <property type="nucleotide sequence ID" value="XM_020206783.1"/>
</dbReference>
<feature type="region of interest" description="Disordered" evidence="1">
    <location>
        <begin position="181"/>
        <end position="290"/>
    </location>
</feature>
<reference evidence="4" key="1">
    <citation type="submission" date="2016-05" db="EMBL/GenBank/DDBJ databases">
        <title>Comparative genomics of biotechnologically important yeasts.</title>
        <authorList>
            <consortium name="DOE Joint Genome Institute"/>
            <person name="Riley R."/>
            <person name="Haridas S."/>
            <person name="Wolfe K.H."/>
            <person name="Lopes M.R."/>
            <person name="Hittinger C.T."/>
            <person name="Goker M."/>
            <person name="Salamov A."/>
            <person name="Wisecaver J."/>
            <person name="Long T.M."/>
            <person name="Aerts A.L."/>
            <person name="Barry K."/>
            <person name="Choi C."/>
            <person name="Clum A."/>
            <person name="Coughlan A.Y."/>
            <person name="Deshpande S."/>
            <person name="Douglass A.P."/>
            <person name="Hanson S.J."/>
            <person name="Klenk H.-P."/>
            <person name="Labutti K."/>
            <person name="Lapidus A."/>
            <person name="Lindquist E."/>
            <person name="Lipzen A."/>
            <person name="Meier-Kolthoff J.P."/>
            <person name="Ohm R.A."/>
            <person name="Otillar R.P."/>
            <person name="Pangilinan J."/>
            <person name="Peng Y."/>
            <person name="Rokas A."/>
            <person name="Rosa C.A."/>
            <person name="Scheuner C."/>
            <person name="Sibirny A.A."/>
            <person name="Slot J.C."/>
            <person name="Stielow J.B."/>
            <person name="Sun H."/>
            <person name="Kurtzman C.P."/>
            <person name="Blackwell M."/>
            <person name="Grigoriev I.V."/>
            <person name="Jeffries T.W."/>
        </authorList>
    </citation>
    <scope>NUCLEOTIDE SEQUENCE [LARGE SCALE GENOMIC DNA]</scope>
    <source>
        <strain evidence="4">NRRL Y-17324</strain>
    </source>
</reference>
<dbReference type="Proteomes" id="UP000094285">
    <property type="component" value="Unassembled WGS sequence"/>
</dbReference>
<feature type="compositionally biased region" description="Low complexity" evidence="1">
    <location>
        <begin position="226"/>
        <end position="237"/>
    </location>
</feature>
<evidence type="ECO:0000313" key="3">
    <source>
        <dbReference type="EMBL" id="ODV79372.1"/>
    </source>
</evidence>